<name>E6U5M3_ETHHY</name>
<dbReference type="Proteomes" id="UP000001551">
    <property type="component" value="Chromosome"/>
</dbReference>
<evidence type="ECO:0000256" key="1">
    <source>
        <dbReference type="SAM" id="Phobius"/>
    </source>
</evidence>
<keyword evidence="1" id="KW-0472">Membrane</keyword>
<reference evidence="2 3" key="1">
    <citation type="submission" date="2010-12" db="EMBL/GenBank/DDBJ databases">
        <title>Complete sequence of Ethanoligenens harbinense YUAN-3.</title>
        <authorList>
            <person name="Lucas S."/>
            <person name="Copeland A."/>
            <person name="Lapidus A."/>
            <person name="Cheng J.-F."/>
            <person name="Bruce D."/>
            <person name="Goodwin L."/>
            <person name="Pitluck S."/>
            <person name="Chertkov O."/>
            <person name="Misra M."/>
            <person name="Detter J.C."/>
            <person name="Han C."/>
            <person name="Tapia R."/>
            <person name="Land M."/>
            <person name="Hauser L."/>
            <person name="Jeffries C."/>
            <person name="Kyrpides N."/>
            <person name="Ivanova N."/>
            <person name="Mikhailova N."/>
            <person name="Wang A."/>
            <person name="Mouttaki H."/>
            <person name="He Z."/>
            <person name="Zhou J."/>
            <person name="Hemme C.L."/>
            <person name="Woyke T."/>
        </authorList>
    </citation>
    <scope>NUCLEOTIDE SEQUENCE [LARGE SCALE GENOMIC DNA]</scope>
    <source>
        <strain evidence="3">DSM 18485 / JCM 12961 / CGMCC 1.5033 / YUAN-3</strain>
    </source>
</reference>
<keyword evidence="1" id="KW-1133">Transmembrane helix</keyword>
<dbReference type="EMBL" id="CP002400">
    <property type="protein sequence ID" value="ADU26782.1"/>
    <property type="molecule type" value="Genomic_DNA"/>
</dbReference>
<proteinExistence type="predicted"/>
<protein>
    <submittedName>
        <fullName evidence="2">Uncharacterized protein</fullName>
    </submittedName>
</protein>
<dbReference type="STRING" id="663278.Ethha_1234"/>
<keyword evidence="3" id="KW-1185">Reference proteome</keyword>
<feature type="transmembrane region" description="Helical" evidence="1">
    <location>
        <begin position="12"/>
        <end position="32"/>
    </location>
</feature>
<keyword evidence="1" id="KW-0812">Transmembrane</keyword>
<evidence type="ECO:0000313" key="3">
    <source>
        <dbReference type="Proteomes" id="UP000001551"/>
    </source>
</evidence>
<dbReference type="RefSeq" id="WP_013485143.1">
    <property type="nucleotide sequence ID" value="NC_014828.1"/>
</dbReference>
<dbReference type="HOGENOM" id="CLU_105804_0_0_9"/>
<accession>E6U5M3</accession>
<sequence>MNKRFAFGKLMLIVSLLVVGFVMAFSILYHNILLRPNNSGSSMFQETTSKVILHQFNQDVYLKYFTSNINGPTKTMIYIFLSEKKGEAAIASYEINGNFSMPEIKMVYSKNDLTCYEWASQDNCLITYQYGDSKIKAYPDVFFDQSDDTLLYPVAKQEFMTKDWRRVHSFAEILLKNNDAEAREILQRYASGSFTTEEIDQNEKSNSVTPNQIQTFSYSLLLKYK</sequence>
<organism evidence="2 3">
    <name type="scientific">Ethanoligenens harbinense (strain DSM 18485 / JCM 12961 / CGMCC 1.5033 / YUAN-3)</name>
    <dbReference type="NCBI Taxonomy" id="663278"/>
    <lineage>
        <taxon>Bacteria</taxon>
        <taxon>Bacillati</taxon>
        <taxon>Bacillota</taxon>
        <taxon>Clostridia</taxon>
        <taxon>Eubacteriales</taxon>
        <taxon>Oscillospiraceae</taxon>
        <taxon>Ethanoligenens</taxon>
    </lineage>
</organism>
<gene>
    <name evidence="2" type="ordered locus">Ethha_1234</name>
</gene>
<evidence type="ECO:0000313" key="2">
    <source>
        <dbReference type="EMBL" id="ADU26782.1"/>
    </source>
</evidence>
<dbReference type="AlphaFoldDB" id="E6U5M3"/>
<dbReference type="KEGG" id="eha:Ethha_1234"/>